<proteinExistence type="inferred from homology"/>
<evidence type="ECO:0000256" key="7">
    <source>
        <dbReference type="ARBA" id="ARBA00023004"/>
    </source>
</evidence>
<evidence type="ECO:0000256" key="9">
    <source>
        <dbReference type="ARBA" id="ARBA00023239"/>
    </source>
</evidence>
<evidence type="ECO:0000256" key="4">
    <source>
        <dbReference type="ARBA" id="ARBA00022432"/>
    </source>
</evidence>
<dbReference type="STRING" id="1122184.SAMN02745176_00718"/>
<dbReference type="EMBL" id="FQZS01000005">
    <property type="protein sequence ID" value="SHI58953.1"/>
    <property type="molecule type" value="Genomic_DNA"/>
</dbReference>
<evidence type="ECO:0000313" key="13">
    <source>
        <dbReference type="EMBL" id="SHI58953.1"/>
    </source>
</evidence>
<dbReference type="Proteomes" id="UP000184442">
    <property type="component" value="Unassembled WGS sequence"/>
</dbReference>
<dbReference type="InterPro" id="IPR051318">
    <property type="entry name" value="Fe-S_L-Ser"/>
</dbReference>
<accession>A0A1M6CDJ4</accession>
<keyword evidence="6 11" id="KW-0479">Metal-binding</keyword>
<keyword evidence="9 11" id="KW-0456">Lyase</keyword>
<evidence type="ECO:0000256" key="3">
    <source>
        <dbReference type="ARBA" id="ARBA00008636"/>
    </source>
</evidence>
<evidence type="ECO:0000256" key="8">
    <source>
        <dbReference type="ARBA" id="ARBA00023014"/>
    </source>
</evidence>
<dbReference type="PANTHER" id="PTHR30182:SF1">
    <property type="entry name" value="L-SERINE DEHYDRATASE 1"/>
    <property type="match status" value="1"/>
</dbReference>
<evidence type="ECO:0000256" key="5">
    <source>
        <dbReference type="ARBA" id="ARBA00022485"/>
    </source>
</evidence>
<comment type="cofactor">
    <cofactor evidence="1 11">
        <name>[4Fe-4S] cluster</name>
        <dbReference type="ChEBI" id="CHEBI:49883"/>
    </cofactor>
</comment>
<keyword evidence="14" id="KW-1185">Reference proteome</keyword>
<name>A0A1M6CDJ4_9FIRM</name>
<dbReference type="RefSeq" id="WP_073024633.1">
    <property type="nucleotide sequence ID" value="NZ_FQZS01000005.1"/>
</dbReference>
<reference evidence="13 14" key="1">
    <citation type="submission" date="2016-11" db="EMBL/GenBank/DDBJ databases">
        <authorList>
            <person name="Jaros S."/>
            <person name="Januszkiewicz K."/>
            <person name="Wedrychowicz H."/>
        </authorList>
    </citation>
    <scope>NUCLEOTIDE SEQUENCE [LARGE SCALE GENOMIC DNA]</scope>
    <source>
        <strain evidence="13 14">DSM 19022</strain>
    </source>
</reference>
<evidence type="ECO:0000256" key="10">
    <source>
        <dbReference type="ARBA" id="ARBA00049406"/>
    </source>
</evidence>
<evidence type="ECO:0000256" key="6">
    <source>
        <dbReference type="ARBA" id="ARBA00022723"/>
    </source>
</evidence>
<keyword evidence="4 11" id="KW-0312">Gluconeogenesis</keyword>
<dbReference type="Pfam" id="PF03313">
    <property type="entry name" value="SDH_alpha"/>
    <property type="match status" value="1"/>
</dbReference>
<keyword evidence="5 11" id="KW-0004">4Fe-4S</keyword>
<evidence type="ECO:0000256" key="11">
    <source>
        <dbReference type="RuleBase" id="RU366059"/>
    </source>
</evidence>
<dbReference type="OrthoDB" id="9805537at2"/>
<comment type="pathway">
    <text evidence="2">Carbohydrate biosynthesis; gluconeogenesis.</text>
</comment>
<dbReference type="PANTHER" id="PTHR30182">
    <property type="entry name" value="L-SERINE DEHYDRATASE"/>
    <property type="match status" value="1"/>
</dbReference>
<evidence type="ECO:0000256" key="1">
    <source>
        <dbReference type="ARBA" id="ARBA00001966"/>
    </source>
</evidence>
<comment type="similarity">
    <text evidence="3 11">Belongs to the iron-sulfur dependent L-serine dehydratase family.</text>
</comment>
<dbReference type="GO" id="GO:0046872">
    <property type="term" value="F:metal ion binding"/>
    <property type="evidence" value="ECO:0007669"/>
    <property type="project" value="UniProtKB-KW"/>
</dbReference>
<dbReference type="EC" id="4.3.1.17" evidence="11"/>
<protein>
    <recommendedName>
        <fullName evidence="11">L-serine dehydratase</fullName>
        <ecNumber evidence="11">4.3.1.17</ecNumber>
    </recommendedName>
</protein>
<dbReference type="GO" id="GO:0006094">
    <property type="term" value="P:gluconeogenesis"/>
    <property type="evidence" value="ECO:0007669"/>
    <property type="project" value="UniProtKB-KW"/>
</dbReference>
<dbReference type="GO" id="GO:0003941">
    <property type="term" value="F:L-serine ammonia-lyase activity"/>
    <property type="evidence" value="ECO:0007669"/>
    <property type="project" value="UniProtKB-UniRule"/>
</dbReference>
<comment type="catalytic activity">
    <reaction evidence="10 11">
        <text>L-serine = pyruvate + NH4(+)</text>
        <dbReference type="Rhea" id="RHEA:19169"/>
        <dbReference type="ChEBI" id="CHEBI:15361"/>
        <dbReference type="ChEBI" id="CHEBI:28938"/>
        <dbReference type="ChEBI" id="CHEBI:33384"/>
        <dbReference type="EC" id="4.3.1.17"/>
    </reaction>
</comment>
<dbReference type="GO" id="GO:0051539">
    <property type="term" value="F:4 iron, 4 sulfur cluster binding"/>
    <property type="evidence" value="ECO:0007669"/>
    <property type="project" value="UniProtKB-UniRule"/>
</dbReference>
<sequence>MSLYTMRQIIELAEEKGLKISDVALELESKESGLSIDEIKKRMAYNYEIMKNSVSHGISQVMPSVSGLTGGEGYRLWHEKEKGLSGETILKASSRAMAVSNVNASMGRIVAAPTAGSCGIIPGVMMTVAEKLGKSEDEIVNALITTAIVGKIIAQNATLAGAEGGCQAECGSASAMAAAAAVELAGGTPSQAGHAAAIALKGIMGLVCDPVAGLVEVPCIKRNSFGAAQAILAADMAMAGIESVIPVDEVIKAMGEVGRSLPVELKETAMGGIAASKTGKMLEEKLMKKEN</sequence>
<gene>
    <name evidence="13" type="ORF">SAMN02745176_00718</name>
</gene>
<dbReference type="InterPro" id="IPR004642">
    <property type="entry name" value="Ser_deHydtase_asu"/>
</dbReference>
<dbReference type="InterPro" id="IPR005130">
    <property type="entry name" value="Ser_deHydtase-like_asu"/>
</dbReference>
<evidence type="ECO:0000259" key="12">
    <source>
        <dbReference type="Pfam" id="PF03313"/>
    </source>
</evidence>
<keyword evidence="7 11" id="KW-0408">Iron</keyword>
<feature type="domain" description="Serine dehydratase-like alpha subunit" evidence="12">
    <location>
        <begin position="15"/>
        <end position="274"/>
    </location>
</feature>
<dbReference type="AlphaFoldDB" id="A0A1M6CDJ4"/>
<dbReference type="NCBIfam" id="TIGR00718">
    <property type="entry name" value="sda_alpha"/>
    <property type="match status" value="1"/>
</dbReference>
<evidence type="ECO:0000313" key="14">
    <source>
        <dbReference type="Proteomes" id="UP000184442"/>
    </source>
</evidence>
<organism evidence="13 14">
    <name type="scientific">Lutispora thermophila DSM 19022</name>
    <dbReference type="NCBI Taxonomy" id="1122184"/>
    <lineage>
        <taxon>Bacteria</taxon>
        <taxon>Bacillati</taxon>
        <taxon>Bacillota</taxon>
        <taxon>Clostridia</taxon>
        <taxon>Lutisporales</taxon>
        <taxon>Lutisporaceae</taxon>
        <taxon>Lutispora</taxon>
    </lineage>
</organism>
<keyword evidence="8 11" id="KW-0411">Iron-sulfur</keyword>
<evidence type="ECO:0000256" key="2">
    <source>
        <dbReference type="ARBA" id="ARBA00004742"/>
    </source>
</evidence>